<name>A0AAV9K8Q1_9SOLN</name>
<dbReference type="PANTHER" id="PTHR33240">
    <property type="entry name" value="OS08G0508500 PROTEIN"/>
    <property type="match status" value="1"/>
</dbReference>
<accession>A0AAV9K8Q1</accession>
<evidence type="ECO:0000313" key="1">
    <source>
        <dbReference type="EMBL" id="KAK4709644.1"/>
    </source>
</evidence>
<sequence>MDYTELPHNISLVISLSMTYINVKCVLIDPIMPMTKLLIGFNMSSETTRGDIQLTTNVKGWVELTQFNVLDGEMSYNVVLGRLWIHLMKLVPSTYHQVMKFPTTHG</sequence>
<proteinExistence type="predicted"/>
<dbReference type="Proteomes" id="UP001311915">
    <property type="component" value="Unassembled WGS sequence"/>
</dbReference>
<protein>
    <submittedName>
        <fullName evidence="1">Uncharacterized protein</fullName>
    </submittedName>
</protein>
<dbReference type="AlphaFoldDB" id="A0AAV9K8Q1"/>
<comment type="caution">
    <text evidence="1">The sequence shown here is derived from an EMBL/GenBank/DDBJ whole genome shotgun (WGS) entry which is preliminary data.</text>
</comment>
<gene>
    <name evidence="1" type="ORF">R3W88_004157</name>
</gene>
<reference evidence="1 2" key="1">
    <citation type="submission" date="2023-10" db="EMBL/GenBank/DDBJ databases">
        <title>Genome-Wide Identification Analysis in wild type Solanum Pinnatisectum Reveals Some Genes Defensing Phytophthora Infestans.</title>
        <authorList>
            <person name="Sun C."/>
        </authorList>
    </citation>
    <scope>NUCLEOTIDE SEQUENCE [LARGE SCALE GENOMIC DNA]</scope>
    <source>
        <strain evidence="1">LQN</strain>
        <tissue evidence="1">Leaf</tissue>
    </source>
</reference>
<keyword evidence="2" id="KW-1185">Reference proteome</keyword>
<evidence type="ECO:0000313" key="2">
    <source>
        <dbReference type="Proteomes" id="UP001311915"/>
    </source>
</evidence>
<dbReference type="PANTHER" id="PTHR33240:SF8">
    <property type="entry name" value="OS03G0439900 PROTEIN"/>
    <property type="match status" value="1"/>
</dbReference>
<dbReference type="EMBL" id="JAWPEI010000011">
    <property type="protein sequence ID" value="KAK4709644.1"/>
    <property type="molecule type" value="Genomic_DNA"/>
</dbReference>
<organism evidence="1 2">
    <name type="scientific">Solanum pinnatisectum</name>
    <name type="common">tansyleaf nightshade</name>
    <dbReference type="NCBI Taxonomy" id="50273"/>
    <lineage>
        <taxon>Eukaryota</taxon>
        <taxon>Viridiplantae</taxon>
        <taxon>Streptophyta</taxon>
        <taxon>Embryophyta</taxon>
        <taxon>Tracheophyta</taxon>
        <taxon>Spermatophyta</taxon>
        <taxon>Magnoliopsida</taxon>
        <taxon>eudicotyledons</taxon>
        <taxon>Gunneridae</taxon>
        <taxon>Pentapetalae</taxon>
        <taxon>asterids</taxon>
        <taxon>lamiids</taxon>
        <taxon>Solanales</taxon>
        <taxon>Solanaceae</taxon>
        <taxon>Solanoideae</taxon>
        <taxon>Solaneae</taxon>
        <taxon>Solanum</taxon>
    </lineage>
</organism>